<keyword evidence="1" id="KW-0472">Membrane</keyword>
<reference evidence="2 3" key="1">
    <citation type="submission" date="2021-03" db="EMBL/GenBank/DDBJ databases">
        <title>Genome Sequence of Bradyrhizobium vignae strain ISRA400.</title>
        <authorList>
            <person name="Tisa L.S."/>
            <person name="Svistoonoff S."/>
            <person name="Hocher V."/>
            <person name="Fall S."/>
            <person name="Zaiya A."/>
            <person name="Naing D."/>
            <person name="Niang N."/>
            <person name="Diouf A."/>
            <person name="Dasylva M.C."/>
            <person name="Toure O."/>
            <person name="Gueye M."/>
            <person name="Gully D."/>
            <person name="Tisseyre P."/>
            <person name="Simpson S."/>
            <person name="Morris K."/>
            <person name="Thomas W.K."/>
        </authorList>
    </citation>
    <scope>NUCLEOTIDE SEQUENCE [LARGE SCALE GENOMIC DNA]</scope>
    <source>
        <strain evidence="2 3">ISRA400</strain>
    </source>
</reference>
<keyword evidence="1" id="KW-1133">Transmembrane helix</keyword>
<accession>A0ABS4A8W0</accession>
<evidence type="ECO:0000256" key="1">
    <source>
        <dbReference type="SAM" id="Phobius"/>
    </source>
</evidence>
<dbReference type="EMBL" id="JAGIKT010000130">
    <property type="protein sequence ID" value="MBP0116383.1"/>
    <property type="molecule type" value="Genomic_DNA"/>
</dbReference>
<feature type="transmembrane region" description="Helical" evidence="1">
    <location>
        <begin position="6"/>
        <end position="30"/>
    </location>
</feature>
<gene>
    <name evidence="2" type="ORF">JWS04_36085</name>
</gene>
<proteinExistence type="predicted"/>
<evidence type="ECO:0000313" key="2">
    <source>
        <dbReference type="EMBL" id="MBP0116383.1"/>
    </source>
</evidence>
<name>A0ABS4A8W0_9BRAD</name>
<keyword evidence="1" id="KW-0812">Transmembrane</keyword>
<protein>
    <recommendedName>
        <fullName evidence="4">Transmembrane protein</fullName>
    </recommendedName>
</protein>
<dbReference type="Proteomes" id="UP000669317">
    <property type="component" value="Unassembled WGS sequence"/>
</dbReference>
<feature type="transmembrane region" description="Helical" evidence="1">
    <location>
        <begin position="202"/>
        <end position="224"/>
    </location>
</feature>
<organism evidence="2 3">
    <name type="scientific">Bradyrhizobium vignae</name>
    <dbReference type="NCBI Taxonomy" id="1549949"/>
    <lineage>
        <taxon>Bacteria</taxon>
        <taxon>Pseudomonadati</taxon>
        <taxon>Pseudomonadota</taxon>
        <taxon>Alphaproteobacteria</taxon>
        <taxon>Hyphomicrobiales</taxon>
        <taxon>Nitrobacteraceae</taxon>
        <taxon>Bradyrhizobium</taxon>
    </lineage>
</organism>
<evidence type="ECO:0008006" key="4">
    <source>
        <dbReference type="Google" id="ProtNLM"/>
    </source>
</evidence>
<keyword evidence="3" id="KW-1185">Reference proteome</keyword>
<dbReference type="RefSeq" id="WP_209296683.1">
    <property type="nucleotide sequence ID" value="NZ_JAGIKT010000130.1"/>
</dbReference>
<sequence length="238" mass="26017">MLWNKVTLAGYAAVVSTVAILISAGSLIYTKRSYDLSAAKELREIQEKQPAIDLQISPRGASAATFALSIINRSETNIVPLSMRVEHSFEAGDLYLSNHKQGLDNLSSTLDLQSLGIIAPKGSAKLSGILAGPTDGNSDSLTPGLELHFTFRLRYGDQADTIATIDVVRKILPAVTDRLHPSPEMFLSVVEEAQRKDRRKEVLYFLGQIIVAVVAISAALFLVLRRLRQAKSSKRETQ</sequence>
<evidence type="ECO:0000313" key="3">
    <source>
        <dbReference type="Proteomes" id="UP000669317"/>
    </source>
</evidence>
<comment type="caution">
    <text evidence="2">The sequence shown here is derived from an EMBL/GenBank/DDBJ whole genome shotgun (WGS) entry which is preliminary data.</text>
</comment>